<dbReference type="RefSeq" id="WP_218101219.1">
    <property type="nucleotide sequence ID" value="NZ_CAJVCE010000016.1"/>
</dbReference>
<reference evidence="1 2" key="1">
    <citation type="submission" date="2021-06" db="EMBL/GenBank/DDBJ databases">
        <authorList>
            <person name="Criscuolo A."/>
        </authorList>
    </citation>
    <scope>NUCLEOTIDE SEQUENCE [LARGE SCALE GENOMIC DNA]</scope>
    <source>
        <strain evidence="2">CIP 111802</strain>
    </source>
</reference>
<evidence type="ECO:0000313" key="2">
    <source>
        <dbReference type="Proteomes" id="UP000730618"/>
    </source>
</evidence>
<accession>A0ABM8VNH5</accession>
<evidence type="ECO:0000313" key="1">
    <source>
        <dbReference type="EMBL" id="CAG7651440.1"/>
    </source>
</evidence>
<name>A0ABM8VNH5_9BACL</name>
<sequence length="114" mass="13525">MTAILASWLSRQERVEVVKCPEVLRPKPLRSSTFRAISQDGSLVFIDRQDILLQDEETLIEELAQILKKYNNPQRSDRYSLILRQLLKNEVPFYRPLEQRMSESKHDQLLLRLM</sequence>
<proteinExistence type="predicted"/>
<comment type="caution">
    <text evidence="1">The sequence shown here is derived from an EMBL/GenBank/DDBJ whole genome shotgun (WGS) entry which is preliminary data.</text>
</comment>
<keyword evidence="2" id="KW-1185">Reference proteome</keyword>
<gene>
    <name evidence="1" type="ORF">PAECIP111802_04965</name>
</gene>
<protein>
    <submittedName>
        <fullName evidence="1">Uncharacterized protein</fullName>
    </submittedName>
</protein>
<dbReference type="EMBL" id="CAJVCE010000016">
    <property type="protein sequence ID" value="CAG7651440.1"/>
    <property type="molecule type" value="Genomic_DNA"/>
</dbReference>
<dbReference type="Proteomes" id="UP000730618">
    <property type="component" value="Unassembled WGS sequence"/>
</dbReference>
<organism evidence="1 2">
    <name type="scientific">Paenibacillus allorhizosphaerae</name>
    <dbReference type="NCBI Taxonomy" id="2849866"/>
    <lineage>
        <taxon>Bacteria</taxon>
        <taxon>Bacillati</taxon>
        <taxon>Bacillota</taxon>
        <taxon>Bacilli</taxon>
        <taxon>Bacillales</taxon>
        <taxon>Paenibacillaceae</taxon>
        <taxon>Paenibacillus</taxon>
    </lineage>
</organism>